<reference evidence="2" key="1">
    <citation type="submission" date="2020-05" db="EMBL/GenBank/DDBJ databases">
        <authorList>
            <person name="Chiriac C."/>
            <person name="Salcher M."/>
            <person name="Ghai R."/>
            <person name="Kavagutti S V."/>
        </authorList>
    </citation>
    <scope>NUCLEOTIDE SEQUENCE</scope>
</reference>
<dbReference type="EMBL" id="CAESAI010000057">
    <property type="protein sequence ID" value="CAB4344537.1"/>
    <property type="molecule type" value="Genomic_DNA"/>
</dbReference>
<evidence type="ECO:0000313" key="6">
    <source>
        <dbReference type="EMBL" id="CAB4847136.1"/>
    </source>
</evidence>
<evidence type="ECO:0000313" key="3">
    <source>
        <dbReference type="EMBL" id="CAB4345011.1"/>
    </source>
</evidence>
<sequence>MKFSVSLVAHGDREMTLEEIVELADAVAPLSGIASGMGTTSYGAQIMVESDNSADAVLEGRKLFEAAVAKTSLPQWEVTDADTMSEDEDFADLDLIPE</sequence>
<dbReference type="EMBL" id="CAFBQG010000107">
    <property type="protein sequence ID" value="CAB5050272.1"/>
    <property type="molecule type" value="Genomic_DNA"/>
</dbReference>
<evidence type="ECO:0000313" key="7">
    <source>
        <dbReference type="EMBL" id="CAB5022669.1"/>
    </source>
</evidence>
<evidence type="ECO:0000313" key="4">
    <source>
        <dbReference type="EMBL" id="CAB4704024.1"/>
    </source>
</evidence>
<evidence type="ECO:0000313" key="8">
    <source>
        <dbReference type="EMBL" id="CAB5050272.1"/>
    </source>
</evidence>
<evidence type="ECO:0000313" key="2">
    <source>
        <dbReference type="EMBL" id="CAB4344537.1"/>
    </source>
</evidence>
<dbReference type="EMBL" id="CAEZYC010000017">
    <property type="protein sequence ID" value="CAB4704024.1"/>
    <property type="molecule type" value="Genomic_DNA"/>
</dbReference>
<name>A0A6J5ZUM2_9ZZZZ</name>
<accession>A0A6J5ZUM2</accession>
<dbReference type="AlphaFoldDB" id="A0A6J5ZUM2"/>
<protein>
    <submittedName>
        <fullName evidence="2">Unannotated protein</fullName>
    </submittedName>
</protein>
<dbReference type="EMBL" id="CAFBIX010000013">
    <property type="protein sequence ID" value="CAB4847136.1"/>
    <property type="molecule type" value="Genomic_DNA"/>
</dbReference>
<evidence type="ECO:0000313" key="5">
    <source>
        <dbReference type="EMBL" id="CAB4816129.1"/>
    </source>
</evidence>
<evidence type="ECO:0000256" key="1">
    <source>
        <dbReference type="SAM" id="MobiDB-lite"/>
    </source>
</evidence>
<dbReference type="EMBL" id="CAESAD010000016">
    <property type="protein sequence ID" value="CAB4345011.1"/>
    <property type="molecule type" value="Genomic_DNA"/>
</dbReference>
<organism evidence="2">
    <name type="scientific">freshwater metagenome</name>
    <dbReference type="NCBI Taxonomy" id="449393"/>
    <lineage>
        <taxon>unclassified sequences</taxon>
        <taxon>metagenomes</taxon>
        <taxon>ecological metagenomes</taxon>
    </lineage>
</organism>
<feature type="region of interest" description="Disordered" evidence="1">
    <location>
        <begin position="79"/>
        <end position="98"/>
    </location>
</feature>
<dbReference type="EMBL" id="CAFBPK010000016">
    <property type="protein sequence ID" value="CAB5022669.1"/>
    <property type="molecule type" value="Genomic_DNA"/>
</dbReference>
<proteinExistence type="predicted"/>
<dbReference type="EMBL" id="CAFAAO010000039">
    <property type="protein sequence ID" value="CAB4816129.1"/>
    <property type="molecule type" value="Genomic_DNA"/>
</dbReference>
<gene>
    <name evidence="4" type="ORF">UFOPK2648_00481</name>
    <name evidence="5" type="ORF">UFOPK3037_01686</name>
    <name evidence="6" type="ORF">UFOPK3278_00523</name>
    <name evidence="2" type="ORF">UFOPK3406_01381</name>
    <name evidence="3" type="ORF">UFOPK3925_01473</name>
    <name evidence="7" type="ORF">UFOPK4097_01030</name>
    <name evidence="8" type="ORF">UFOPK4301_00889</name>
</gene>